<sequence>FTPLSNPGVAVCLSIYGFALLLSAISPPPETQGPSTFPRRLAQAQANLQANLSLADLRISRDMDFYTALLRTGFGAITLASEAVYLNEDSTVNTPRYTWLEEERFQELEAVYNQSRGSSGMAAIGSSSTRFSHVKTFRSGYSHEKTAQPSSKHRRFDRPTALGVGAAARSGRWIFIIDFAVNIYRVLLKAWALVILKVLHKVGVGSQPSWLVRLVRGGKVTRHGPDMQPNREFTTGPPSTIDGVWIPRGDQVDVEAEFRKRMLATLSDSNSLHEGDLDSRLYKWWLTGGIWGSVDGSGDYLPEEQSDISDSSSTASLSLLNSEDNEDGEAGYLAGPASFATREASVGIDMPLQLSDLSRLLQPKTLDDQEEADTLAAHLTSDGVLTRSHYERLRRLQSSRILGKGFTDIAAIFESSQRATLTADQESRFLERIILSRRQSPRSDLSVHDAQARPASASGTGGEGPPCVGFPRDEQL</sequence>
<dbReference type="GO" id="GO:0061630">
    <property type="term" value="F:ubiquitin protein ligase activity"/>
    <property type="evidence" value="ECO:0007669"/>
    <property type="project" value="TreeGrafter"/>
</dbReference>
<feature type="non-terminal residue" evidence="3">
    <location>
        <position position="476"/>
    </location>
</feature>
<dbReference type="GO" id="GO:0006511">
    <property type="term" value="P:ubiquitin-dependent protein catabolic process"/>
    <property type="evidence" value="ECO:0007669"/>
    <property type="project" value="TreeGrafter"/>
</dbReference>
<keyword evidence="4" id="KW-1185">Reference proteome</keyword>
<feature type="chain" id="PRO_5040409124" evidence="2">
    <location>
        <begin position="25"/>
        <end position="476"/>
    </location>
</feature>
<evidence type="ECO:0000313" key="3">
    <source>
        <dbReference type="EMBL" id="CAI4220221.1"/>
    </source>
</evidence>
<dbReference type="PANTHER" id="PTHR22696">
    <property type="entry name" value="E3 UBIQUITIN-PROTEIN LIGASE RNF26"/>
    <property type="match status" value="1"/>
</dbReference>
<comment type="caution">
    <text evidence="3">The sequence shown here is derived from an EMBL/GenBank/DDBJ whole genome shotgun (WGS) entry which is preliminary data.</text>
</comment>
<keyword evidence="2" id="KW-0732">Signal</keyword>
<reference evidence="3" key="1">
    <citation type="submission" date="2022-11" db="EMBL/GenBank/DDBJ databases">
        <authorList>
            <person name="Scott C."/>
            <person name="Bruce N."/>
        </authorList>
    </citation>
    <scope>NUCLEOTIDE SEQUENCE</scope>
</reference>
<evidence type="ECO:0000256" key="1">
    <source>
        <dbReference type="SAM" id="MobiDB-lite"/>
    </source>
</evidence>
<evidence type="ECO:0000256" key="2">
    <source>
        <dbReference type="SAM" id="SignalP"/>
    </source>
</evidence>
<feature type="region of interest" description="Disordered" evidence="1">
    <location>
        <begin position="439"/>
        <end position="476"/>
    </location>
</feature>
<evidence type="ECO:0000313" key="4">
    <source>
        <dbReference type="Proteomes" id="UP000838763"/>
    </source>
</evidence>
<dbReference type="AlphaFoldDB" id="A0A9P1HCW6"/>
<dbReference type="GO" id="GO:0016567">
    <property type="term" value="P:protein ubiquitination"/>
    <property type="evidence" value="ECO:0007669"/>
    <property type="project" value="TreeGrafter"/>
</dbReference>
<organism evidence="3 4">
    <name type="scientific">Parascedosporium putredinis</name>
    <dbReference type="NCBI Taxonomy" id="1442378"/>
    <lineage>
        <taxon>Eukaryota</taxon>
        <taxon>Fungi</taxon>
        <taxon>Dikarya</taxon>
        <taxon>Ascomycota</taxon>
        <taxon>Pezizomycotina</taxon>
        <taxon>Sordariomycetes</taxon>
        <taxon>Hypocreomycetidae</taxon>
        <taxon>Microascales</taxon>
        <taxon>Microascaceae</taxon>
        <taxon>Parascedosporium</taxon>
    </lineage>
</organism>
<dbReference type="Proteomes" id="UP000838763">
    <property type="component" value="Unassembled WGS sequence"/>
</dbReference>
<protein>
    <submittedName>
        <fullName evidence="3">Uncharacterized protein</fullName>
    </submittedName>
</protein>
<accession>A0A9P1HCW6</accession>
<gene>
    <name evidence="3" type="ORF">PPNO1_LOCUS9761</name>
</gene>
<dbReference type="EMBL" id="CALLCH030000021">
    <property type="protein sequence ID" value="CAI4220221.1"/>
    <property type="molecule type" value="Genomic_DNA"/>
</dbReference>
<proteinExistence type="predicted"/>
<dbReference type="OrthoDB" id="66726at2759"/>
<feature type="signal peptide" evidence="2">
    <location>
        <begin position="1"/>
        <end position="24"/>
    </location>
</feature>
<name>A0A9P1HCW6_9PEZI</name>
<dbReference type="PANTHER" id="PTHR22696:SF1">
    <property type="entry name" value="E3 UBIQUITIN-PROTEIN LIGASE RNF26"/>
    <property type="match status" value="1"/>
</dbReference>